<dbReference type="InterPro" id="IPR014729">
    <property type="entry name" value="Rossmann-like_a/b/a_fold"/>
</dbReference>
<evidence type="ECO:0000259" key="2">
    <source>
        <dbReference type="Pfam" id="PF00750"/>
    </source>
</evidence>
<proteinExistence type="inferred from homology"/>
<dbReference type="InterPro" id="IPR035684">
    <property type="entry name" value="ArgRS_core"/>
</dbReference>
<reference evidence="3 4" key="1">
    <citation type="submission" date="2024-04" db="EMBL/GenBank/DDBJ databases">
        <title>Genome assembly C_amara_ONT_v2.</title>
        <authorList>
            <person name="Yant L."/>
            <person name="Moore C."/>
            <person name="Slenker M."/>
        </authorList>
    </citation>
    <scope>NUCLEOTIDE SEQUENCE [LARGE SCALE GENOMIC DNA]</scope>
    <source>
        <tissue evidence="3">Leaf</tissue>
    </source>
</reference>
<dbReference type="GO" id="GO:0004812">
    <property type="term" value="F:aminoacyl-tRNA ligase activity"/>
    <property type="evidence" value="ECO:0007669"/>
    <property type="project" value="UniProtKB-KW"/>
</dbReference>
<evidence type="ECO:0000256" key="1">
    <source>
        <dbReference type="RuleBase" id="RU363038"/>
    </source>
</evidence>
<keyword evidence="4" id="KW-1185">Reference proteome</keyword>
<dbReference type="Pfam" id="PF00750">
    <property type="entry name" value="tRNA-synt_1d"/>
    <property type="match status" value="1"/>
</dbReference>
<dbReference type="EMBL" id="JBANAX010000721">
    <property type="protein sequence ID" value="KAL1195687.1"/>
    <property type="molecule type" value="Genomic_DNA"/>
</dbReference>
<dbReference type="Gene3D" id="3.40.50.620">
    <property type="entry name" value="HUPs"/>
    <property type="match status" value="1"/>
</dbReference>
<accession>A0ABD0ZM75</accession>
<feature type="domain" description="Arginyl-tRNA synthetase catalytic core" evidence="2">
    <location>
        <begin position="1"/>
        <end position="105"/>
    </location>
</feature>
<dbReference type="GO" id="GO:0006412">
    <property type="term" value="P:translation"/>
    <property type="evidence" value="ECO:0007669"/>
    <property type="project" value="UniProtKB-KW"/>
</dbReference>
<dbReference type="PANTHER" id="PTHR11956:SF5">
    <property type="entry name" value="ARGININE--TRNA LIGASE, CYTOPLASMIC"/>
    <property type="match status" value="1"/>
</dbReference>
<protein>
    <submittedName>
        <fullName evidence="3">Arginine--tRNA ligase, chloroplastic/mitochondrial</fullName>
    </submittedName>
</protein>
<comment type="caution">
    <text evidence="3">The sequence shown here is derived from an EMBL/GenBank/DDBJ whole genome shotgun (WGS) entry which is preliminary data.</text>
</comment>
<keyword evidence="1" id="KW-0030">Aminoacyl-tRNA synthetase</keyword>
<sequence>MHVGHLRSPIIGDTLARLLEYSNVEVLRRNHVGDWGTQLGMLIEYIFENFPAVMITIEYLEVHPMASQKKYDNDPDFKKKAQRGAVLLQNGDPVYVEAWARISLQENTPISDKGIRRNLVGIAIFRPISDDSRMVGI</sequence>
<dbReference type="AlphaFoldDB" id="A0ABD0ZM75"/>
<dbReference type="GO" id="GO:0005524">
    <property type="term" value="F:ATP binding"/>
    <property type="evidence" value="ECO:0007669"/>
    <property type="project" value="UniProtKB-KW"/>
</dbReference>
<keyword evidence="1" id="KW-0648">Protein biosynthesis</keyword>
<comment type="similarity">
    <text evidence="1">Belongs to the class-I aminoacyl-tRNA synthetase family.</text>
</comment>
<dbReference type="Proteomes" id="UP001558713">
    <property type="component" value="Unassembled WGS sequence"/>
</dbReference>
<dbReference type="InterPro" id="IPR001278">
    <property type="entry name" value="Arg-tRNA-ligase"/>
</dbReference>
<keyword evidence="1" id="KW-0067">ATP-binding</keyword>
<organism evidence="3 4">
    <name type="scientific">Cardamine amara subsp. amara</name>
    <dbReference type="NCBI Taxonomy" id="228776"/>
    <lineage>
        <taxon>Eukaryota</taxon>
        <taxon>Viridiplantae</taxon>
        <taxon>Streptophyta</taxon>
        <taxon>Embryophyta</taxon>
        <taxon>Tracheophyta</taxon>
        <taxon>Spermatophyta</taxon>
        <taxon>Magnoliopsida</taxon>
        <taxon>eudicotyledons</taxon>
        <taxon>Gunneridae</taxon>
        <taxon>Pentapetalae</taxon>
        <taxon>rosids</taxon>
        <taxon>malvids</taxon>
        <taxon>Brassicales</taxon>
        <taxon>Brassicaceae</taxon>
        <taxon>Cardamineae</taxon>
        <taxon>Cardamine</taxon>
    </lineage>
</organism>
<evidence type="ECO:0000313" key="4">
    <source>
        <dbReference type="Proteomes" id="UP001558713"/>
    </source>
</evidence>
<name>A0ABD0ZM75_CARAN</name>
<dbReference type="PRINTS" id="PR01038">
    <property type="entry name" value="TRNASYNTHARG"/>
</dbReference>
<evidence type="ECO:0000313" key="3">
    <source>
        <dbReference type="EMBL" id="KAL1195687.1"/>
    </source>
</evidence>
<dbReference type="PANTHER" id="PTHR11956">
    <property type="entry name" value="ARGINYL-TRNA SYNTHETASE"/>
    <property type="match status" value="1"/>
</dbReference>
<keyword evidence="1 3" id="KW-0436">Ligase</keyword>
<dbReference type="SUPFAM" id="SSF52374">
    <property type="entry name" value="Nucleotidylyl transferase"/>
    <property type="match status" value="1"/>
</dbReference>
<gene>
    <name evidence="3" type="ORF">V5N11_016130</name>
</gene>
<keyword evidence="1" id="KW-0547">Nucleotide-binding</keyword>